<evidence type="ECO:0000313" key="9">
    <source>
        <dbReference type="Proteomes" id="UP000238081"/>
    </source>
</evidence>
<dbReference type="GO" id="GO:0005886">
    <property type="term" value="C:plasma membrane"/>
    <property type="evidence" value="ECO:0007669"/>
    <property type="project" value="UniProtKB-SubCell"/>
</dbReference>
<comment type="subcellular location">
    <subcellularLocation>
        <location evidence="1">Cell membrane</location>
        <topology evidence="1">Multi-pass membrane protein</topology>
    </subcellularLocation>
</comment>
<keyword evidence="2" id="KW-0813">Transport</keyword>
<evidence type="ECO:0000256" key="6">
    <source>
        <dbReference type="ARBA" id="ARBA00023136"/>
    </source>
</evidence>
<feature type="transmembrane region" description="Helical" evidence="7">
    <location>
        <begin position="395"/>
        <end position="423"/>
    </location>
</feature>
<feature type="transmembrane region" description="Helical" evidence="7">
    <location>
        <begin position="57"/>
        <end position="78"/>
    </location>
</feature>
<keyword evidence="3" id="KW-1003">Cell membrane</keyword>
<evidence type="ECO:0000256" key="7">
    <source>
        <dbReference type="SAM" id="Phobius"/>
    </source>
</evidence>
<evidence type="ECO:0000256" key="4">
    <source>
        <dbReference type="ARBA" id="ARBA00022692"/>
    </source>
</evidence>
<feature type="transmembrane region" description="Helical" evidence="7">
    <location>
        <begin position="322"/>
        <end position="342"/>
    </location>
</feature>
<protein>
    <submittedName>
        <fullName evidence="8">MATE family efflux transporter</fullName>
    </submittedName>
</protein>
<dbReference type="InterPro" id="IPR002528">
    <property type="entry name" value="MATE_fam"/>
</dbReference>
<dbReference type="AlphaFoldDB" id="A0A2S7FDJ9"/>
<accession>A0A2S7FDJ9</accession>
<reference evidence="8 9" key="1">
    <citation type="submission" date="2016-01" db="EMBL/GenBank/DDBJ databases">
        <title>Characterization of the Clostridium difficile lineages that are prevalent in Hong Kong and China.</title>
        <authorList>
            <person name="Kwok J.S.-L."/>
            <person name="Lam W.-Y."/>
            <person name="Ip M."/>
            <person name="Chan T.-F."/>
            <person name="Hawkey P.M."/>
            <person name="Tsui S.K.-W."/>
        </authorList>
    </citation>
    <scope>NUCLEOTIDE SEQUENCE [LARGE SCALE GENOMIC DNA]</scope>
    <source>
        <strain evidence="8 9">300064</strain>
    </source>
</reference>
<dbReference type="GO" id="GO:0015297">
    <property type="term" value="F:antiporter activity"/>
    <property type="evidence" value="ECO:0007669"/>
    <property type="project" value="InterPro"/>
</dbReference>
<feature type="transmembrane region" description="Helical" evidence="7">
    <location>
        <begin position="251"/>
        <end position="268"/>
    </location>
</feature>
<evidence type="ECO:0000256" key="5">
    <source>
        <dbReference type="ARBA" id="ARBA00022989"/>
    </source>
</evidence>
<feature type="transmembrane region" description="Helical" evidence="7">
    <location>
        <begin position="132"/>
        <end position="153"/>
    </location>
</feature>
<keyword evidence="6 7" id="KW-0472">Membrane</keyword>
<evidence type="ECO:0000256" key="1">
    <source>
        <dbReference type="ARBA" id="ARBA00004651"/>
    </source>
</evidence>
<dbReference type="InterPro" id="IPR048279">
    <property type="entry name" value="MdtK-like"/>
</dbReference>
<evidence type="ECO:0000256" key="2">
    <source>
        <dbReference type="ARBA" id="ARBA00022448"/>
    </source>
</evidence>
<dbReference type="CDD" id="cd13134">
    <property type="entry name" value="MATE_like_8"/>
    <property type="match status" value="1"/>
</dbReference>
<feature type="transmembrane region" description="Helical" evidence="7">
    <location>
        <begin position="165"/>
        <end position="186"/>
    </location>
</feature>
<dbReference type="InterPro" id="IPR047135">
    <property type="entry name" value="YsiQ"/>
</dbReference>
<dbReference type="NCBIfam" id="TIGR00797">
    <property type="entry name" value="matE"/>
    <property type="match status" value="1"/>
</dbReference>
<dbReference type="PANTHER" id="PTHR42925">
    <property type="entry name" value="MULTIDRUG AND TOXIN EFFLUX PROTEIN MATE FAMILY"/>
    <property type="match status" value="1"/>
</dbReference>
<proteinExistence type="predicted"/>
<comment type="caution">
    <text evidence="8">The sequence shown here is derived from an EMBL/GenBank/DDBJ whole genome shotgun (WGS) entry which is preliminary data.</text>
</comment>
<dbReference type="Pfam" id="PF01554">
    <property type="entry name" value="MatE"/>
    <property type="match status" value="2"/>
</dbReference>
<keyword evidence="4 7" id="KW-0812">Transmembrane</keyword>
<feature type="transmembrane region" description="Helical" evidence="7">
    <location>
        <begin position="90"/>
        <end position="112"/>
    </location>
</feature>
<organism evidence="8 9">
    <name type="scientific">Clostridium butyricum</name>
    <dbReference type="NCBI Taxonomy" id="1492"/>
    <lineage>
        <taxon>Bacteria</taxon>
        <taxon>Bacillati</taxon>
        <taxon>Bacillota</taxon>
        <taxon>Clostridia</taxon>
        <taxon>Eubacteriales</taxon>
        <taxon>Clostridiaceae</taxon>
        <taxon>Clostridium</taxon>
    </lineage>
</organism>
<feature type="transmembrane region" description="Helical" evidence="7">
    <location>
        <begin position="354"/>
        <end position="383"/>
    </location>
</feature>
<evidence type="ECO:0000313" key="8">
    <source>
        <dbReference type="EMBL" id="PPV16727.1"/>
    </source>
</evidence>
<dbReference type="EMBL" id="LRDH01000067">
    <property type="protein sequence ID" value="PPV16727.1"/>
    <property type="molecule type" value="Genomic_DNA"/>
</dbReference>
<name>A0A2S7FDJ9_CLOBU</name>
<dbReference type="RefSeq" id="WP_043665148.1">
    <property type="nucleotide sequence ID" value="NZ_CP191155.1"/>
</dbReference>
<feature type="transmembrane region" description="Helical" evidence="7">
    <location>
        <begin position="280"/>
        <end position="301"/>
    </location>
</feature>
<gene>
    <name evidence="8" type="ORF">AWN73_09425</name>
</gene>
<sequence length="454" mass="50033">MIREWIKSEFYKKLIVLVIPIAFQNFMSAAVSASDAIMLGFISQDSLSAVSLAGQIQFVLNLFFMALTIGTTILAAQYWGKGNKEAVEKIFALVIKISSGIGIIFFISAVFASRSLMRIFTDNIQIIEDGALYLRIVGSSYIFASISQIYLCIMKNSGKVLKNTIIGCSAMVFNIILNIIFIFGFMGIPAMGIAGAAFATTLSRFIEMLWAVIESLKKDSIRLKREHIIQTDKILFLDFIKYTMPVLGNELVWGSGFTMFSVIMGHLGSDAVAANSIANIVKNLIACLCLGIGSGSGILIGNELGQGNTEVARQYGDKLCRLSILSGVLSGLVILIISPIILKYTHLSMSAQVYLKWMLIMCSYYMIGKSVNSTVIAGILCAGGDSKFGFLCDTIVLWCIIVPLGLICAFYLKLPVLVVYFILNLDEIIKLPSVYFHYRKYGWVKDLTYNEKVL</sequence>
<dbReference type="PIRSF" id="PIRSF006603">
    <property type="entry name" value="DinF"/>
    <property type="match status" value="1"/>
</dbReference>
<keyword evidence="5 7" id="KW-1133">Transmembrane helix</keyword>
<dbReference type="GO" id="GO:0042910">
    <property type="term" value="F:xenobiotic transmembrane transporter activity"/>
    <property type="evidence" value="ECO:0007669"/>
    <property type="project" value="InterPro"/>
</dbReference>
<evidence type="ECO:0000256" key="3">
    <source>
        <dbReference type="ARBA" id="ARBA00022475"/>
    </source>
</evidence>
<dbReference type="PANTHER" id="PTHR42925:SF2">
    <property type="entry name" value="NA+ DRIVEN MULTIDRUG EFFLUX PUMP"/>
    <property type="match status" value="1"/>
</dbReference>
<dbReference type="Proteomes" id="UP000238081">
    <property type="component" value="Unassembled WGS sequence"/>
</dbReference>